<protein>
    <submittedName>
        <fullName evidence="1">Uncharacterized protein</fullName>
    </submittedName>
</protein>
<reference evidence="1" key="2">
    <citation type="submission" date="2024-06" db="EMBL/GenBank/DDBJ databases">
        <authorList>
            <person name="Plum-Jensen L.E."/>
            <person name="Schramm A."/>
            <person name="Marshall I.P.G."/>
        </authorList>
    </citation>
    <scope>NUCLEOTIDE SEQUENCE</scope>
    <source>
        <strain evidence="1">Rat1</strain>
    </source>
</reference>
<gene>
    <name evidence="1" type="ORF">Q3M24_17150</name>
</gene>
<accession>A0AAU8LRT0</accession>
<sequence>MNEKKEHRTGNGALGFCRTCGQEHYLPAGPAQESALQLMRILESSRRIDFTCPISQADPTCSLDYLWGPARGKMFGVLVAQTADDEIVHLRAFSGQYNGLWQVPGWVDPVFDLKTFHQVQDQEEREIKEMTSEIDQLVADDLDQQELVQRRKEKSQQLMRDIHSLYRLRNFHGQVAGLEKIFATNKGVPTGTGDCCAPKLLQHAILHDLKPLGLAEFYMGKENASGTRQHGNFYSSCQSKCYPILGFMLCGLELPDRSDLLLQNKVIQSGPV</sequence>
<reference evidence="1" key="1">
    <citation type="journal article" date="2024" name="Syst. Appl. Microbiol.">
        <title>First single-strain enrichments of Electrothrix cable bacteria, description of E. aestuarii sp. nov. and E. rattekaaiensis sp. nov., and proposal of a cable bacteria taxonomy following the rules of the SeqCode.</title>
        <authorList>
            <person name="Plum-Jensen L.E."/>
            <person name="Schramm A."/>
            <person name="Marshall I.P.G."/>
        </authorList>
    </citation>
    <scope>NUCLEOTIDE SEQUENCE</scope>
    <source>
        <strain evidence="1">Rat1</strain>
    </source>
</reference>
<name>A0AAU8LRT0_9BACT</name>
<evidence type="ECO:0000313" key="1">
    <source>
        <dbReference type="EMBL" id="XCN72020.1"/>
    </source>
</evidence>
<proteinExistence type="predicted"/>
<organism evidence="1">
    <name type="scientific">Candidatus Electrothrix aestuarii</name>
    <dbReference type="NCBI Taxonomy" id="3062594"/>
    <lineage>
        <taxon>Bacteria</taxon>
        <taxon>Pseudomonadati</taxon>
        <taxon>Thermodesulfobacteriota</taxon>
        <taxon>Desulfobulbia</taxon>
        <taxon>Desulfobulbales</taxon>
        <taxon>Desulfobulbaceae</taxon>
        <taxon>Candidatus Electrothrix</taxon>
    </lineage>
</organism>
<dbReference type="AlphaFoldDB" id="A0AAU8LRT0"/>
<dbReference type="EMBL" id="CP159373">
    <property type="protein sequence ID" value="XCN72020.1"/>
    <property type="molecule type" value="Genomic_DNA"/>
</dbReference>
<dbReference type="KEGG" id="eaj:Q3M24_17150"/>